<feature type="binding site" evidence="6">
    <location>
        <position position="416"/>
    </location>
    <ligand>
        <name>Zn(2+)</name>
        <dbReference type="ChEBI" id="CHEBI:29105"/>
        <label>1</label>
        <note>catalytic</note>
    </ligand>
</feature>
<evidence type="ECO:0000313" key="12">
    <source>
        <dbReference type="Proteomes" id="UP000268094"/>
    </source>
</evidence>
<evidence type="ECO:0000256" key="6">
    <source>
        <dbReference type="PIRSR" id="PIRSR601548-3"/>
    </source>
</evidence>
<dbReference type="PANTHER" id="PTHR10514">
    <property type="entry name" value="ANGIOTENSIN-CONVERTING ENZYME"/>
    <property type="match status" value="1"/>
</dbReference>
<feature type="binding site" evidence="9">
    <location>
        <position position="416"/>
    </location>
    <ligand>
        <name>Zn(2+)</name>
        <dbReference type="ChEBI" id="CHEBI:29105"/>
        <label>2</label>
        <note>catalytic</note>
    </ligand>
</feature>
<protein>
    <submittedName>
        <fullName evidence="11">Peptidase M2 family protein</fullName>
    </submittedName>
</protein>
<evidence type="ECO:0000256" key="8">
    <source>
        <dbReference type="PIRSR" id="PIRSR601548-6"/>
    </source>
</evidence>
<evidence type="ECO:0000256" key="1">
    <source>
        <dbReference type="ARBA" id="ARBA00022729"/>
    </source>
</evidence>
<dbReference type="AlphaFoldDB" id="A0A3A8J8F5"/>
<dbReference type="Gene3D" id="1.10.1370.30">
    <property type="match status" value="2"/>
</dbReference>
<feature type="signal peptide" evidence="10">
    <location>
        <begin position="1"/>
        <end position="27"/>
    </location>
</feature>
<feature type="binding site" evidence="9">
    <location>
        <position position="388"/>
    </location>
    <ligand>
        <name>Zn(2+)</name>
        <dbReference type="ChEBI" id="CHEBI:29105"/>
        <label>2</label>
        <note>catalytic</note>
    </ligand>
</feature>
<feature type="active site" description="Proton acceptor 2" evidence="8">
    <location>
        <position position="389"/>
    </location>
</feature>
<dbReference type="PANTHER" id="PTHR10514:SF27">
    <property type="entry name" value="ANGIOTENSIN-CONVERTING ENZYME"/>
    <property type="match status" value="1"/>
</dbReference>
<gene>
    <name evidence="11" type="ORF">D7V88_07835</name>
</gene>
<dbReference type="InterPro" id="IPR001548">
    <property type="entry name" value="Peptidase_M2"/>
</dbReference>
<proteinExistence type="predicted"/>
<keyword evidence="6" id="KW-0862">Zinc</keyword>
<organism evidence="11 12">
    <name type="scientific">Corallococcus terminator</name>
    <dbReference type="NCBI Taxonomy" id="2316733"/>
    <lineage>
        <taxon>Bacteria</taxon>
        <taxon>Pseudomonadati</taxon>
        <taxon>Myxococcota</taxon>
        <taxon>Myxococcia</taxon>
        <taxon>Myxococcales</taxon>
        <taxon>Cystobacterineae</taxon>
        <taxon>Myxococcaceae</taxon>
        <taxon>Corallococcus</taxon>
    </lineage>
</organism>
<dbReference type="RefSeq" id="WP_120539980.1">
    <property type="nucleotide sequence ID" value="NZ_RAVZ01000035.1"/>
</dbReference>
<dbReference type="SUPFAM" id="SSF55486">
    <property type="entry name" value="Metalloproteases ('zincins'), catalytic domain"/>
    <property type="match status" value="1"/>
</dbReference>
<feature type="active site" description="Proton acceptor 1" evidence="4">
    <location>
        <position position="389"/>
    </location>
</feature>
<reference evidence="12" key="1">
    <citation type="submission" date="2018-09" db="EMBL/GenBank/DDBJ databases">
        <authorList>
            <person name="Livingstone P.G."/>
            <person name="Whitworth D.E."/>
        </authorList>
    </citation>
    <scope>NUCLEOTIDE SEQUENCE [LARGE SCALE GENOMIC DNA]</scope>
    <source>
        <strain evidence="12">CA054A</strain>
    </source>
</reference>
<dbReference type="OrthoDB" id="5241329at2"/>
<evidence type="ECO:0000256" key="5">
    <source>
        <dbReference type="PIRSR" id="PIRSR601548-2"/>
    </source>
</evidence>
<keyword evidence="3" id="KW-0325">Glycoprotein</keyword>
<feature type="binding site" evidence="5">
    <location>
        <position position="526"/>
    </location>
    <ligand>
        <name>chloride</name>
        <dbReference type="ChEBI" id="CHEBI:17996"/>
        <label>1</label>
    </ligand>
</feature>
<dbReference type="GO" id="GO:0008237">
    <property type="term" value="F:metallopeptidase activity"/>
    <property type="evidence" value="ECO:0007669"/>
    <property type="project" value="InterPro"/>
</dbReference>
<feature type="binding site" evidence="5">
    <location>
        <position position="228"/>
    </location>
    <ligand>
        <name>chloride</name>
        <dbReference type="ChEBI" id="CHEBI:17996"/>
        <label>1</label>
    </ligand>
</feature>
<accession>A0A3A8J8F5</accession>
<feature type="binding site" evidence="6">
    <location>
        <position position="388"/>
    </location>
    <ligand>
        <name>Zn(2+)</name>
        <dbReference type="ChEBI" id="CHEBI:29105"/>
        <label>1</label>
        <note>catalytic</note>
    </ligand>
</feature>
<feature type="active site" description="Proton donor 2" evidence="8">
    <location>
        <position position="517"/>
    </location>
</feature>
<dbReference type="CDD" id="cd06461">
    <property type="entry name" value="M2_ACE"/>
    <property type="match status" value="1"/>
</dbReference>
<feature type="chain" id="PRO_5017387387" evidence="10">
    <location>
        <begin position="28"/>
        <end position="618"/>
    </location>
</feature>
<evidence type="ECO:0000256" key="9">
    <source>
        <dbReference type="PIRSR" id="PIRSR601548-8"/>
    </source>
</evidence>
<comment type="caution">
    <text evidence="11">The sequence shown here is derived from an EMBL/GenBank/DDBJ whole genome shotgun (WGS) entry which is preliminary data.</text>
</comment>
<feature type="binding site" evidence="9">
    <location>
        <position position="392"/>
    </location>
    <ligand>
        <name>Zn(2+)</name>
        <dbReference type="ChEBI" id="CHEBI:29105"/>
        <label>2</label>
        <note>catalytic</note>
    </ligand>
</feature>
<evidence type="ECO:0000256" key="3">
    <source>
        <dbReference type="ARBA" id="ARBA00023180"/>
    </source>
</evidence>
<feature type="disulfide bond" evidence="7">
    <location>
        <begin position="357"/>
        <end position="375"/>
    </location>
</feature>
<dbReference type="PROSITE" id="PS52011">
    <property type="entry name" value="PEPTIDASE_M2"/>
    <property type="match status" value="1"/>
</dbReference>
<dbReference type="GO" id="GO:0008241">
    <property type="term" value="F:peptidyl-dipeptidase activity"/>
    <property type="evidence" value="ECO:0007669"/>
    <property type="project" value="InterPro"/>
</dbReference>
<feature type="binding site" evidence="6">
    <location>
        <position position="392"/>
    </location>
    <ligand>
        <name>Zn(2+)</name>
        <dbReference type="ChEBI" id="CHEBI:29105"/>
        <label>1</label>
        <note>catalytic</note>
    </ligand>
</feature>
<name>A0A3A8J8F5_9BACT</name>
<keyword evidence="2 7" id="KW-1015">Disulfide bond</keyword>
<evidence type="ECO:0000256" key="7">
    <source>
        <dbReference type="PIRSR" id="PIRSR601548-4"/>
    </source>
</evidence>
<keyword evidence="1 10" id="KW-0732">Signal</keyword>
<dbReference type="GO" id="GO:0016020">
    <property type="term" value="C:membrane"/>
    <property type="evidence" value="ECO:0007669"/>
    <property type="project" value="InterPro"/>
</dbReference>
<feature type="disulfide bond" evidence="7">
    <location>
        <begin position="542"/>
        <end position="554"/>
    </location>
</feature>
<dbReference type="PRINTS" id="PR00791">
    <property type="entry name" value="PEPDIPTASEA"/>
</dbReference>
<evidence type="ECO:0000313" key="11">
    <source>
        <dbReference type="EMBL" id="RKG91959.1"/>
    </source>
</evidence>
<evidence type="ECO:0000256" key="4">
    <source>
        <dbReference type="PIRSR" id="PIRSR601548-1"/>
    </source>
</evidence>
<dbReference type="Proteomes" id="UP000268094">
    <property type="component" value="Unassembled WGS sequence"/>
</dbReference>
<evidence type="ECO:0000256" key="2">
    <source>
        <dbReference type="ARBA" id="ARBA00023157"/>
    </source>
</evidence>
<dbReference type="FunFam" id="1.10.1370.30:FF:000005">
    <property type="entry name" value="Angiotensin-converting enzyme"/>
    <property type="match status" value="1"/>
</dbReference>
<sequence>MTRTFLPKPLMRAALAAVSLAATTSGAQPAPKAAPPAPATKATAAEAKQFTETLNADLKRLWTRQATAEWIKSTYITDDTERNAASVNEEVMAYVNGAIKDSRRFDGLKLDPETARLLHLLRVSQTLPAPANAAQRSELAATAAKLDGMYGKGKYCGKDGKGKCRDLGELSDVMAQSRDEAALLDAWQGWHAISRPMRPLYTQLVSLSNAGAKDIGFNDLGTLWRSGYDMPPADFEKEAQRLWGQVKPMYDELHCYVRGRLAKQYGEAKVPAGKPIPAHLLGNMWAQEWNNIYPLVEPFPGQASLDVDAALVKQGYDAQKMVRLGEKFFTSLGLKPLPPTFWERSQFTKPKDRDVVCHASAWDVTYENDVRIKMCIKPTEEDLVTIHHELGHDYYYSYYYKLPVLFQAGANDGFHEAIGDALTLSITPAYLQQAGLLNAVEKNDKNVINLQLKDALEKVAFLPFGLLVDQWRWDVFSGKVKPADYNKTWWALRQKYQGLSAPSARTEQDFDPGAKYHVPANVPYTRYFLARILQFQFHKSLCEAAGIQGPLNECSVYGNKAAGQRLQAMLELGASKPWPEALAAMTGGRQMDATPMLEYFAPLRRWLQEQNKGQKCGW</sequence>
<keyword evidence="12" id="KW-1185">Reference proteome</keyword>
<feature type="disulfide bond" evidence="7">
    <location>
        <begin position="156"/>
        <end position="164"/>
    </location>
</feature>
<dbReference type="Pfam" id="PF01401">
    <property type="entry name" value="Peptidase_M2"/>
    <property type="match status" value="1"/>
</dbReference>
<keyword evidence="6" id="KW-0479">Metal-binding</keyword>
<dbReference type="GO" id="GO:0006508">
    <property type="term" value="P:proteolysis"/>
    <property type="evidence" value="ECO:0007669"/>
    <property type="project" value="InterPro"/>
</dbReference>
<dbReference type="EMBL" id="RAVZ01000035">
    <property type="protein sequence ID" value="RKG91959.1"/>
    <property type="molecule type" value="Genomic_DNA"/>
</dbReference>
<evidence type="ECO:0000256" key="10">
    <source>
        <dbReference type="SAM" id="SignalP"/>
    </source>
</evidence>
<feature type="active site" description="Proton donor 1" evidence="4">
    <location>
        <position position="517"/>
    </location>
</feature>